<organism evidence="2 3">
    <name type="scientific">Planctomicrobium piriforme</name>
    <dbReference type="NCBI Taxonomy" id="1576369"/>
    <lineage>
        <taxon>Bacteria</taxon>
        <taxon>Pseudomonadati</taxon>
        <taxon>Planctomycetota</taxon>
        <taxon>Planctomycetia</taxon>
        <taxon>Planctomycetales</taxon>
        <taxon>Planctomycetaceae</taxon>
        <taxon>Planctomicrobium</taxon>
    </lineage>
</organism>
<keyword evidence="1" id="KW-0472">Membrane</keyword>
<evidence type="ECO:0000313" key="2">
    <source>
        <dbReference type="EMBL" id="SFI81486.1"/>
    </source>
</evidence>
<protein>
    <submittedName>
        <fullName evidence="2">Uncharacterized protein</fullName>
    </submittedName>
</protein>
<feature type="transmembrane region" description="Helical" evidence="1">
    <location>
        <begin position="12"/>
        <end position="33"/>
    </location>
</feature>
<dbReference type="STRING" id="1576369.SAMN05421753_112188"/>
<feature type="transmembrane region" description="Helical" evidence="1">
    <location>
        <begin position="48"/>
        <end position="68"/>
    </location>
</feature>
<keyword evidence="3" id="KW-1185">Reference proteome</keyword>
<sequence>MERSALPRKRIAKLLCSIAFMQWLLFELIRIPYRPPEDMLTLLGTEKYGLIGLMVCLAAVGFLLILFWSVQSIWTKRDVVFVSTLVLILLGSGLIIVLYPAWPVTPFNWILR</sequence>
<keyword evidence="1" id="KW-0812">Transmembrane</keyword>
<dbReference type="EMBL" id="FOQD01000012">
    <property type="protein sequence ID" value="SFI81486.1"/>
    <property type="molecule type" value="Genomic_DNA"/>
</dbReference>
<accession>A0A1I3LAI7</accession>
<dbReference type="AlphaFoldDB" id="A0A1I3LAI7"/>
<feature type="transmembrane region" description="Helical" evidence="1">
    <location>
        <begin position="80"/>
        <end position="102"/>
    </location>
</feature>
<reference evidence="3" key="1">
    <citation type="submission" date="2016-10" db="EMBL/GenBank/DDBJ databases">
        <authorList>
            <person name="Varghese N."/>
            <person name="Submissions S."/>
        </authorList>
    </citation>
    <scope>NUCLEOTIDE SEQUENCE [LARGE SCALE GENOMIC DNA]</scope>
    <source>
        <strain evidence="3">DSM 26348</strain>
    </source>
</reference>
<gene>
    <name evidence="2" type="ORF">SAMN05421753_112188</name>
</gene>
<evidence type="ECO:0000256" key="1">
    <source>
        <dbReference type="SAM" id="Phobius"/>
    </source>
</evidence>
<keyword evidence="1" id="KW-1133">Transmembrane helix</keyword>
<evidence type="ECO:0000313" key="3">
    <source>
        <dbReference type="Proteomes" id="UP000199518"/>
    </source>
</evidence>
<name>A0A1I3LAI7_9PLAN</name>
<proteinExistence type="predicted"/>
<dbReference type="Proteomes" id="UP000199518">
    <property type="component" value="Unassembled WGS sequence"/>
</dbReference>